<dbReference type="AlphaFoldDB" id="A0AA39YCY6"/>
<protein>
    <submittedName>
        <fullName evidence="2">Uncharacterized protein</fullName>
    </submittedName>
</protein>
<feature type="region of interest" description="Disordered" evidence="1">
    <location>
        <begin position="1"/>
        <end position="26"/>
    </location>
</feature>
<feature type="compositionally biased region" description="Low complexity" evidence="1">
    <location>
        <begin position="160"/>
        <end position="170"/>
    </location>
</feature>
<evidence type="ECO:0000256" key="1">
    <source>
        <dbReference type="SAM" id="MobiDB-lite"/>
    </source>
</evidence>
<evidence type="ECO:0000313" key="3">
    <source>
        <dbReference type="Proteomes" id="UP001174936"/>
    </source>
</evidence>
<proteinExistence type="predicted"/>
<accession>A0AA39YCY6</accession>
<reference evidence="2" key="1">
    <citation type="submission" date="2023-06" db="EMBL/GenBank/DDBJ databases">
        <title>Genome-scale phylogeny and comparative genomics of the fungal order Sordariales.</title>
        <authorList>
            <consortium name="Lawrence Berkeley National Laboratory"/>
            <person name="Hensen N."/>
            <person name="Bonometti L."/>
            <person name="Westerberg I."/>
            <person name="Brannstrom I.O."/>
            <person name="Guillou S."/>
            <person name="Cros-Aarteil S."/>
            <person name="Calhoun S."/>
            <person name="Haridas S."/>
            <person name="Kuo A."/>
            <person name="Mondo S."/>
            <person name="Pangilinan J."/>
            <person name="Riley R."/>
            <person name="Labutti K."/>
            <person name="Andreopoulos B."/>
            <person name="Lipzen A."/>
            <person name="Chen C."/>
            <person name="Yanf M."/>
            <person name="Daum C."/>
            <person name="Ng V."/>
            <person name="Clum A."/>
            <person name="Steindorff A."/>
            <person name="Ohm R."/>
            <person name="Martin F."/>
            <person name="Silar P."/>
            <person name="Natvig D."/>
            <person name="Lalanne C."/>
            <person name="Gautier V."/>
            <person name="Ament-Velasquez S.L."/>
            <person name="Kruys A."/>
            <person name="Hutchinson M.I."/>
            <person name="Powell A.J."/>
            <person name="Barry K."/>
            <person name="Miller A.N."/>
            <person name="Grigoriev I.V."/>
            <person name="Debuchy R."/>
            <person name="Gladieux P."/>
            <person name="Thoren M.H."/>
            <person name="Johannesson H."/>
        </authorList>
    </citation>
    <scope>NUCLEOTIDE SEQUENCE</scope>
    <source>
        <strain evidence="2">SMH2532-1</strain>
    </source>
</reference>
<gene>
    <name evidence="2" type="ORF">B0T16DRAFT_457025</name>
</gene>
<comment type="caution">
    <text evidence="2">The sequence shown here is derived from an EMBL/GenBank/DDBJ whole genome shotgun (WGS) entry which is preliminary data.</text>
</comment>
<keyword evidence="3" id="KW-1185">Reference proteome</keyword>
<feature type="compositionally biased region" description="Basic and acidic residues" evidence="1">
    <location>
        <begin position="146"/>
        <end position="158"/>
    </location>
</feature>
<dbReference type="Proteomes" id="UP001174936">
    <property type="component" value="Unassembled WGS sequence"/>
</dbReference>
<feature type="compositionally biased region" description="Low complexity" evidence="1">
    <location>
        <begin position="1"/>
        <end position="25"/>
    </location>
</feature>
<organism evidence="2 3">
    <name type="scientific">Cercophora newfieldiana</name>
    <dbReference type="NCBI Taxonomy" id="92897"/>
    <lineage>
        <taxon>Eukaryota</taxon>
        <taxon>Fungi</taxon>
        <taxon>Dikarya</taxon>
        <taxon>Ascomycota</taxon>
        <taxon>Pezizomycotina</taxon>
        <taxon>Sordariomycetes</taxon>
        <taxon>Sordariomycetidae</taxon>
        <taxon>Sordariales</taxon>
        <taxon>Lasiosphaeriaceae</taxon>
        <taxon>Cercophora</taxon>
    </lineage>
</organism>
<name>A0AA39YCY6_9PEZI</name>
<evidence type="ECO:0000313" key="2">
    <source>
        <dbReference type="EMBL" id="KAK0649630.1"/>
    </source>
</evidence>
<dbReference type="EMBL" id="JAULSV010000003">
    <property type="protein sequence ID" value="KAK0649630.1"/>
    <property type="molecule type" value="Genomic_DNA"/>
</dbReference>
<feature type="region of interest" description="Disordered" evidence="1">
    <location>
        <begin position="146"/>
        <end position="170"/>
    </location>
</feature>
<sequence length="202" mass="22660">MTSILSHCDSSPLELSSSTNSLSSSNFWPPPPPTIYEDSESHAGGDFPPLFTMTDGKIIHWPTVRRYTRRKGPWYPSQHYITLKACEIATRAAATMPLDRLYRAVLDEWSEVRVARRPALDDGKVFFYEMVLEQVEELLAMEEGRSDAARVNRSEHGGESSYYSSSSDSDTQVSEIDWDMIRAASVAAQAGDQMGEQENTNK</sequence>